<evidence type="ECO:0000259" key="1">
    <source>
        <dbReference type="Pfam" id="PF01368"/>
    </source>
</evidence>
<dbReference type="PANTHER" id="PTHR47618:SF1">
    <property type="entry name" value="BIFUNCTIONAL OLIGORIBONUCLEASE AND PAP PHOSPHATASE NRNA"/>
    <property type="match status" value="1"/>
</dbReference>
<dbReference type="Proteomes" id="UP000485484">
    <property type="component" value="Unassembled WGS sequence"/>
</dbReference>
<dbReference type="Pfam" id="PF01368">
    <property type="entry name" value="DHH"/>
    <property type="match status" value="1"/>
</dbReference>
<dbReference type="GO" id="GO:0003676">
    <property type="term" value="F:nucleic acid binding"/>
    <property type="evidence" value="ECO:0007669"/>
    <property type="project" value="InterPro"/>
</dbReference>
<sequence>MDPLKFVDSYRSFIITGHLAPDGDAIGSEIAFYFFLRDLGKDTIIVNDEPAPEAFSFLPGFEHIYTLDEFHDHYGPRHDFEAAVFMECSSRQRAGRTERLTRGLPALNIDHHFDNRNYGTVNLVIPQAAACGEVIYELIEGAGARITLEMATALYAAILTDTASFRFQTTARTLRNAADLIELGADPEKVAAGAYEQVPFKTFKLLARSLETLKQACNGLVTYCRVSRRMYEETGTSDSNSESFIDYLRVIARSRVNIVFKELPDHRTRVNLRSKGDLDVQRVASHFGGGGHRNAAGCSLEAGFEEARNLVLAEVKKQLPHHGEKERAP</sequence>
<dbReference type="InterPro" id="IPR051319">
    <property type="entry name" value="Oligoribo/pAp-PDE_c-di-AMP_PDE"/>
</dbReference>
<dbReference type="EC" id="3.1.-.-" evidence="3"/>
<dbReference type="Gene3D" id="3.10.310.30">
    <property type="match status" value="1"/>
</dbReference>
<dbReference type="InterPro" id="IPR001667">
    <property type="entry name" value="DDH_dom"/>
</dbReference>
<comment type="caution">
    <text evidence="3">The sequence shown here is derived from an EMBL/GenBank/DDBJ whole genome shotgun (WGS) entry which is preliminary data.</text>
</comment>
<organism evidence="3">
    <name type="scientific">candidate division TA06 bacterium ADurb.Bin417</name>
    <dbReference type="NCBI Taxonomy" id="1852828"/>
    <lineage>
        <taxon>Bacteria</taxon>
        <taxon>Bacteria division TA06</taxon>
    </lineage>
</organism>
<gene>
    <name evidence="3" type="primary">nrnA</name>
    <name evidence="3" type="ORF">BWY73_00729</name>
</gene>
<accession>A0A1V5MHN0</accession>
<dbReference type="SUPFAM" id="SSF64182">
    <property type="entry name" value="DHH phosphoesterases"/>
    <property type="match status" value="1"/>
</dbReference>
<dbReference type="EMBL" id="MWAK01000083">
    <property type="protein sequence ID" value="OPZ92602.1"/>
    <property type="molecule type" value="Genomic_DNA"/>
</dbReference>
<evidence type="ECO:0000313" key="3">
    <source>
        <dbReference type="EMBL" id="OPZ92602.1"/>
    </source>
</evidence>
<keyword evidence="3" id="KW-0378">Hydrolase</keyword>
<dbReference type="PANTHER" id="PTHR47618">
    <property type="entry name" value="BIFUNCTIONAL OLIGORIBONUCLEASE AND PAP PHOSPHATASE NRNA"/>
    <property type="match status" value="1"/>
</dbReference>
<dbReference type="GO" id="GO:0016787">
    <property type="term" value="F:hydrolase activity"/>
    <property type="evidence" value="ECO:0007669"/>
    <property type="project" value="UniProtKB-KW"/>
</dbReference>
<feature type="domain" description="DHHA1" evidence="2">
    <location>
        <begin position="230"/>
        <end position="317"/>
    </location>
</feature>
<feature type="domain" description="DDH" evidence="1">
    <location>
        <begin position="13"/>
        <end position="158"/>
    </location>
</feature>
<proteinExistence type="predicted"/>
<name>A0A1V5MHN0_UNCT6</name>
<protein>
    <submittedName>
        <fullName evidence="3">Bifunctional oligoribonuclease and PAP phosphatase NrnA</fullName>
        <ecNumber evidence="3">3.1.-.-</ecNumber>
    </submittedName>
</protein>
<dbReference type="Gene3D" id="3.90.1640.10">
    <property type="entry name" value="inorganic pyrophosphatase (n-terminal core)"/>
    <property type="match status" value="1"/>
</dbReference>
<dbReference type="InterPro" id="IPR003156">
    <property type="entry name" value="DHHA1_dom"/>
</dbReference>
<dbReference type="AlphaFoldDB" id="A0A1V5MHN0"/>
<dbReference type="InterPro" id="IPR038763">
    <property type="entry name" value="DHH_sf"/>
</dbReference>
<reference evidence="3" key="1">
    <citation type="submission" date="2017-02" db="EMBL/GenBank/DDBJ databases">
        <title>Delving into the versatile metabolic prowess of the omnipresent phylum Bacteroidetes.</title>
        <authorList>
            <person name="Nobu M.K."/>
            <person name="Mei R."/>
            <person name="Narihiro T."/>
            <person name="Kuroda K."/>
            <person name="Liu W.-T."/>
        </authorList>
    </citation>
    <scope>NUCLEOTIDE SEQUENCE</scope>
    <source>
        <strain evidence="3">ADurb.Bin417</strain>
    </source>
</reference>
<evidence type="ECO:0000259" key="2">
    <source>
        <dbReference type="Pfam" id="PF02272"/>
    </source>
</evidence>
<dbReference type="Pfam" id="PF02272">
    <property type="entry name" value="DHHA1"/>
    <property type="match status" value="1"/>
</dbReference>